<dbReference type="CDD" id="cd00130">
    <property type="entry name" value="PAS"/>
    <property type="match status" value="1"/>
</dbReference>
<evidence type="ECO:0000313" key="3">
    <source>
        <dbReference type="Proteomes" id="UP000186720"/>
    </source>
</evidence>
<evidence type="ECO:0000313" key="2">
    <source>
        <dbReference type="EMBL" id="OKS84926.1"/>
    </source>
</evidence>
<dbReference type="STRING" id="1302689.RG47T_0364"/>
<proteinExistence type="predicted"/>
<dbReference type="PANTHER" id="PTHR43102">
    <property type="entry name" value="SLR1143 PROTEIN"/>
    <property type="match status" value="1"/>
</dbReference>
<dbReference type="RefSeq" id="WP_074487683.1">
    <property type="nucleotide sequence ID" value="NZ_FPAM01000001.1"/>
</dbReference>
<dbReference type="AlphaFoldDB" id="A0A1Q5ZT35"/>
<feature type="domain" description="GAF" evidence="1">
    <location>
        <begin position="21"/>
        <end position="163"/>
    </location>
</feature>
<accession>A0A1Q5ZT35</accession>
<keyword evidence="3" id="KW-1185">Reference proteome</keyword>
<dbReference type="NCBIfam" id="TIGR00229">
    <property type="entry name" value="sensory_box"/>
    <property type="match status" value="1"/>
</dbReference>
<dbReference type="EMBL" id="MPPL01000001">
    <property type="protein sequence ID" value="OKS84926.1"/>
    <property type="molecule type" value="Genomic_DNA"/>
</dbReference>
<dbReference type="Proteomes" id="UP000186720">
    <property type="component" value="Unassembled WGS sequence"/>
</dbReference>
<dbReference type="OrthoDB" id="741455at2"/>
<dbReference type="Gene3D" id="3.30.450.40">
    <property type="match status" value="1"/>
</dbReference>
<dbReference type="InterPro" id="IPR035965">
    <property type="entry name" value="PAS-like_dom_sf"/>
</dbReference>
<protein>
    <recommendedName>
        <fullName evidence="1">GAF domain-containing protein</fullName>
    </recommendedName>
</protein>
<dbReference type="InterPro" id="IPR003018">
    <property type="entry name" value="GAF"/>
</dbReference>
<gene>
    <name evidence="2" type="ORF">RG47T_0364</name>
</gene>
<dbReference type="InterPro" id="IPR036097">
    <property type="entry name" value="HisK_dim/P_sf"/>
</dbReference>
<dbReference type="SUPFAM" id="SSF55781">
    <property type="entry name" value="GAF domain-like"/>
    <property type="match status" value="1"/>
</dbReference>
<organism evidence="2 3">
    <name type="scientific">Mucilaginibacter polytrichastri</name>
    <dbReference type="NCBI Taxonomy" id="1302689"/>
    <lineage>
        <taxon>Bacteria</taxon>
        <taxon>Pseudomonadati</taxon>
        <taxon>Bacteroidota</taxon>
        <taxon>Sphingobacteriia</taxon>
        <taxon>Sphingobacteriales</taxon>
        <taxon>Sphingobacteriaceae</taxon>
        <taxon>Mucilaginibacter</taxon>
    </lineage>
</organism>
<dbReference type="Gene3D" id="1.10.287.130">
    <property type="match status" value="1"/>
</dbReference>
<dbReference type="SUPFAM" id="SSF55785">
    <property type="entry name" value="PYP-like sensor domain (PAS domain)"/>
    <property type="match status" value="1"/>
</dbReference>
<name>A0A1Q5ZT35_9SPHI</name>
<dbReference type="Gene3D" id="3.30.450.20">
    <property type="entry name" value="PAS domain"/>
    <property type="match status" value="1"/>
</dbReference>
<dbReference type="PANTHER" id="PTHR43102:SF2">
    <property type="entry name" value="GAF DOMAIN-CONTAINING PROTEIN"/>
    <property type="match status" value="1"/>
</dbReference>
<dbReference type="SUPFAM" id="SSF47384">
    <property type="entry name" value="Homodimeric domain of signal transducing histidine kinase"/>
    <property type="match status" value="1"/>
</dbReference>
<dbReference type="InterPro" id="IPR000014">
    <property type="entry name" value="PAS"/>
</dbReference>
<dbReference type="GO" id="GO:0000155">
    <property type="term" value="F:phosphorelay sensor kinase activity"/>
    <property type="evidence" value="ECO:0007669"/>
    <property type="project" value="InterPro"/>
</dbReference>
<dbReference type="Pfam" id="PF01590">
    <property type="entry name" value="GAF"/>
    <property type="match status" value="1"/>
</dbReference>
<dbReference type="SMART" id="SM00065">
    <property type="entry name" value="GAF"/>
    <property type="match status" value="1"/>
</dbReference>
<reference evidence="2 3" key="1">
    <citation type="submission" date="2016-11" db="EMBL/GenBank/DDBJ databases">
        <title>Whole Genome Sequencing of Mucilaginibacter polytrichastri RG4-7(T) isolated from the moss sample.</title>
        <authorList>
            <person name="Li Y."/>
        </authorList>
    </citation>
    <scope>NUCLEOTIDE SEQUENCE [LARGE SCALE GENOMIC DNA]</scope>
    <source>
        <strain evidence="2 3">RG4-7</strain>
    </source>
</reference>
<evidence type="ECO:0000259" key="1">
    <source>
        <dbReference type="SMART" id="SM00065"/>
    </source>
</evidence>
<dbReference type="InterPro" id="IPR029016">
    <property type="entry name" value="GAF-like_dom_sf"/>
</dbReference>
<comment type="caution">
    <text evidence="2">The sequence shown here is derived from an EMBL/GenBank/DDBJ whole genome shotgun (WGS) entry which is preliminary data.</text>
</comment>
<sequence length="359" mass="41465">MPHQETQRLQAVHRFLNLKFSKEKELKEIIRLAATICGTPTALLTLIDKDTQYIKFRQAFDFETTLRKDAFCNHVIEQDEVIVVPDAKLDSRFVNNPLVNNDPNIRFYAGAPLVTNDGHRLGSLCVINQIPGQLTENQQLMLMILAKQAMQLMDFDESLNLLKEQFNEAKRSEIELRSFFESSMDHHLLLGRNFEILAFNKAWGNHVINAYGRQMEKGKPMIDYIHPDNLHLFYKDYQTALKGTAVYDERNLGQSRNNWRLVKFEPAFNPAGEIIGVSVNTADVNKRIEHENTVKAQTEQLNEIAFIQSHELRKPVASILGLMDLIRMDGRNEGMEEWLMLEKAVQELDDKIRMIIKVI</sequence>